<protein>
    <submittedName>
        <fullName evidence="1">Uncharacterized protein</fullName>
    </submittedName>
</protein>
<proteinExistence type="predicted"/>
<dbReference type="AlphaFoldDB" id="A0A0F7SQ86"/>
<accession>A0A0F7SQ86</accession>
<sequence length="99" mass="10635">MGHGRLDGQAWSNQAGLFVGSDLSDRNCSGRSVVRPVDGRGRKASGNCTVHAVNLDTPCGWPAGEEVSVTFARQPMVEIRQGSTGHNFRRGLIKRQGQS</sequence>
<name>A0A0F7SQ86_PHARH</name>
<dbReference type="EMBL" id="LN483142">
    <property type="protein sequence ID" value="CED82690.1"/>
    <property type="molecule type" value="Genomic_DNA"/>
</dbReference>
<evidence type="ECO:0000313" key="1">
    <source>
        <dbReference type="EMBL" id="CED82690.1"/>
    </source>
</evidence>
<organism evidence="1">
    <name type="scientific">Phaffia rhodozyma</name>
    <name type="common">Yeast</name>
    <name type="synonym">Xanthophyllomyces dendrorhous</name>
    <dbReference type="NCBI Taxonomy" id="264483"/>
    <lineage>
        <taxon>Eukaryota</taxon>
        <taxon>Fungi</taxon>
        <taxon>Dikarya</taxon>
        <taxon>Basidiomycota</taxon>
        <taxon>Agaricomycotina</taxon>
        <taxon>Tremellomycetes</taxon>
        <taxon>Cystofilobasidiales</taxon>
        <taxon>Mrakiaceae</taxon>
        <taxon>Phaffia</taxon>
    </lineage>
</organism>
<reference evidence="1" key="1">
    <citation type="submission" date="2014-08" db="EMBL/GenBank/DDBJ databases">
        <authorList>
            <person name="Sharma Rahul"/>
            <person name="Thines Marco"/>
        </authorList>
    </citation>
    <scope>NUCLEOTIDE SEQUENCE</scope>
</reference>